<reference evidence="2" key="1">
    <citation type="submission" date="2017-09" db="EMBL/GenBank/DDBJ databases">
        <title>Depth-based differentiation of microbial function through sediment-hosted aquifers and enrichment of novel symbionts in the deep terrestrial subsurface.</title>
        <authorList>
            <person name="Probst A.J."/>
            <person name="Ladd B."/>
            <person name="Jarett J.K."/>
            <person name="Geller-Mcgrath D.E."/>
            <person name="Sieber C.M.K."/>
            <person name="Emerson J.B."/>
            <person name="Anantharaman K."/>
            <person name="Thomas B.C."/>
            <person name="Malmstrom R."/>
            <person name="Stieglmeier M."/>
            <person name="Klingl A."/>
            <person name="Woyke T."/>
            <person name="Ryan C.M."/>
            <person name="Banfield J.F."/>
        </authorList>
    </citation>
    <scope>NUCLEOTIDE SEQUENCE [LARGE SCALE GENOMIC DNA]</scope>
</reference>
<gene>
    <name evidence="1" type="ORF">COX64_04935</name>
</gene>
<evidence type="ECO:0000313" key="2">
    <source>
        <dbReference type="Proteomes" id="UP000228952"/>
    </source>
</evidence>
<accession>A0A2M7W0W2</accession>
<evidence type="ECO:0000313" key="1">
    <source>
        <dbReference type="EMBL" id="PJA12214.1"/>
    </source>
</evidence>
<comment type="caution">
    <text evidence="1">The sequence shown here is derived from an EMBL/GenBank/DDBJ whole genome shotgun (WGS) entry which is preliminary data.</text>
</comment>
<name>A0A2M7W0W2_9BACT</name>
<protein>
    <submittedName>
        <fullName evidence="1">Uncharacterized protein</fullName>
    </submittedName>
</protein>
<dbReference type="EMBL" id="PFQB01000122">
    <property type="protein sequence ID" value="PJA12214.1"/>
    <property type="molecule type" value="Genomic_DNA"/>
</dbReference>
<dbReference type="Proteomes" id="UP000228952">
    <property type="component" value="Unassembled WGS sequence"/>
</dbReference>
<organism evidence="1 2">
    <name type="scientific">Candidatus Dojkabacteria bacterium CG_4_10_14_0_2_um_filter_Dojkabacteria_WS6_41_15</name>
    <dbReference type="NCBI Taxonomy" id="2014249"/>
    <lineage>
        <taxon>Bacteria</taxon>
        <taxon>Candidatus Dojkabacteria</taxon>
    </lineage>
</organism>
<dbReference type="AlphaFoldDB" id="A0A2M7W0W2"/>
<proteinExistence type="predicted"/>
<sequence length="323" mass="36348">MALIAATQQLWLLELRAGSSRYKGGLRDWVMETDFRLDKSPTKRCTELFVHTSGKMIDAINNELISYSSASFESMRAVAPNKVEPKSSAWLVISNYYASYFAANALMRLFGHFCTNLDARHTSIINETASLYSISLPTAEKKRLSSGVYAGVFKSSSDPSVILRSLESFKGGVHMQFWGGFHQFITEISQQIPNCTLPRDERDRALFELRAIKEGLAYDGYQSGGWLSEVRNSVNYRLEHGVWHPYANCEVDGKEFHKIVQKSFSQPMYPISNSATVPVLLRAAQLNASLVSWLYRSLEVLGDISSHQRRKCIVEGPLWVAKG</sequence>